<dbReference type="InterPro" id="IPR013221">
    <property type="entry name" value="Mur_ligase_cen"/>
</dbReference>
<comment type="catalytic activity">
    <reaction evidence="11">
        <text>[L-4-(L-arginin-2-N-yl)aspartate](n)-L-aspartate + L-arginine + ATP = [L-4-(L-arginin-2-N-yl)aspartate](n+1) + ADP + phosphate + H(+)</text>
        <dbReference type="Rhea" id="RHEA:23888"/>
        <dbReference type="Rhea" id="RHEA-COMP:13732"/>
        <dbReference type="Rhea" id="RHEA-COMP:13733"/>
        <dbReference type="ChEBI" id="CHEBI:15378"/>
        <dbReference type="ChEBI" id="CHEBI:30616"/>
        <dbReference type="ChEBI" id="CHEBI:32682"/>
        <dbReference type="ChEBI" id="CHEBI:43474"/>
        <dbReference type="ChEBI" id="CHEBI:137986"/>
        <dbReference type="ChEBI" id="CHEBI:137990"/>
        <dbReference type="ChEBI" id="CHEBI:456216"/>
        <dbReference type="EC" id="6.3.2.30"/>
    </reaction>
</comment>
<dbReference type="EMBL" id="LYXE01000162">
    <property type="protein sequence ID" value="PDV97136.1"/>
    <property type="molecule type" value="Genomic_DNA"/>
</dbReference>
<protein>
    <recommendedName>
        <fullName evidence="6">Cyanophycin synthetase</fullName>
        <ecNumber evidence="5">6.3.2.29</ecNumber>
        <ecNumber evidence="4">6.3.2.30</ecNumber>
    </recommendedName>
    <alternativeName>
        <fullName evidence="10">Cyanophycin synthase</fullName>
    </alternativeName>
</protein>
<keyword evidence="8 13" id="KW-0547">Nucleotide-binding</keyword>
<comment type="subunit">
    <text evidence="3">Homodimer.</text>
</comment>
<evidence type="ECO:0000256" key="12">
    <source>
        <dbReference type="ARBA" id="ARBA00048425"/>
    </source>
</evidence>
<dbReference type="GO" id="GO:0071160">
    <property type="term" value="F:cyanophycin synthetase activity (L-aspartate-adding)"/>
    <property type="evidence" value="ECO:0007669"/>
    <property type="project" value="UniProtKB-EC"/>
</dbReference>
<dbReference type="GO" id="GO:0071161">
    <property type="term" value="F:cyanophycin synthetase activity (L-arginine-adding)"/>
    <property type="evidence" value="ECO:0007669"/>
    <property type="project" value="UniProtKB-EC"/>
</dbReference>
<evidence type="ECO:0000256" key="6">
    <source>
        <dbReference type="ARBA" id="ARBA00022036"/>
    </source>
</evidence>
<dbReference type="NCBIfam" id="NF010623">
    <property type="entry name" value="PRK14016.1"/>
    <property type="match status" value="1"/>
</dbReference>
<evidence type="ECO:0000256" key="3">
    <source>
        <dbReference type="ARBA" id="ARBA00011738"/>
    </source>
</evidence>
<feature type="domain" description="ATP-grasp" evidence="14">
    <location>
        <begin position="231"/>
        <end position="484"/>
    </location>
</feature>
<keyword evidence="16" id="KW-1185">Reference proteome</keyword>
<dbReference type="GO" id="GO:0005524">
    <property type="term" value="F:ATP binding"/>
    <property type="evidence" value="ECO:0007669"/>
    <property type="project" value="UniProtKB-UniRule"/>
</dbReference>
<name>A0A2H3KPQ0_9CHLR</name>
<dbReference type="Pfam" id="PF08443">
    <property type="entry name" value="RimK"/>
    <property type="match status" value="1"/>
</dbReference>
<dbReference type="InterPro" id="IPR036615">
    <property type="entry name" value="Mur_ligase_C_dom_sf"/>
</dbReference>
<organism evidence="15 16">
    <name type="scientific">Candidatus Chloroploca asiatica</name>
    <dbReference type="NCBI Taxonomy" id="1506545"/>
    <lineage>
        <taxon>Bacteria</taxon>
        <taxon>Bacillati</taxon>
        <taxon>Chloroflexota</taxon>
        <taxon>Chloroflexia</taxon>
        <taxon>Chloroflexales</taxon>
        <taxon>Chloroflexineae</taxon>
        <taxon>Oscillochloridaceae</taxon>
        <taxon>Candidatus Chloroploca</taxon>
    </lineage>
</organism>
<dbReference type="PROSITE" id="PS01011">
    <property type="entry name" value="FOLYLPOLYGLU_SYNT_1"/>
    <property type="match status" value="1"/>
</dbReference>
<dbReference type="EC" id="6.3.2.30" evidence="4"/>
<dbReference type="InterPro" id="IPR018109">
    <property type="entry name" value="Folylpolyglutamate_synth_CS"/>
</dbReference>
<comment type="similarity">
    <text evidence="2">In the C-terminal section; belongs to the MurCDEF family.</text>
</comment>
<accession>A0A2H3KPQ0</accession>
<evidence type="ECO:0000256" key="8">
    <source>
        <dbReference type="ARBA" id="ARBA00022741"/>
    </source>
</evidence>
<evidence type="ECO:0000256" key="13">
    <source>
        <dbReference type="PROSITE-ProRule" id="PRU00409"/>
    </source>
</evidence>
<dbReference type="SUPFAM" id="SSF53244">
    <property type="entry name" value="MurD-like peptide ligases, peptide-binding domain"/>
    <property type="match status" value="1"/>
</dbReference>
<dbReference type="Proteomes" id="UP000220922">
    <property type="component" value="Unassembled WGS sequence"/>
</dbReference>
<dbReference type="SUPFAM" id="SSF53623">
    <property type="entry name" value="MurD-like peptide ligases, catalytic domain"/>
    <property type="match status" value="1"/>
</dbReference>
<comment type="caution">
    <text evidence="15">The sequence shown here is derived from an EMBL/GenBank/DDBJ whole genome shotgun (WGS) entry which is preliminary data.</text>
</comment>
<evidence type="ECO:0000259" key="14">
    <source>
        <dbReference type="PROSITE" id="PS50975"/>
    </source>
</evidence>
<dbReference type="InterPro" id="IPR013651">
    <property type="entry name" value="ATP-grasp_RimK-type"/>
</dbReference>
<evidence type="ECO:0000256" key="2">
    <source>
        <dbReference type="ARBA" id="ARBA00009060"/>
    </source>
</evidence>
<dbReference type="InterPro" id="IPR011810">
    <property type="entry name" value="Cya_phycin_syn"/>
</dbReference>
<dbReference type="Gene3D" id="3.90.190.20">
    <property type="entry name" value="Mur ligase, C-terminal domain"/>
    <property type="match status" value="1"/>
</dbReference>
<evidence type="ECO:0000256" key="11">
    <source>
        <dbReference type="ARBA" id="ARBA00048094"/>
    </source>
</evidence>
<sequence length="894" mass="97389">MRVLETQIFRGPNPYGYRPVIRLTLDLEELEEYPSDRIPGFTDRLIELIPSLQEHGCSYGEPGGFVLRLREGTWIGHIVEHIALELQCLAGTEVTYGKTRSVPDQPGVYFVIYSYREERVGREAGNLALRLVRSLLPEHLPSALQGDERASFDFGRERDDLISRAQDLILGPTTASLVDEARKRGIPAIRLDDQSLVQLGYGKYQQRIRAAVTGQTSYIAVETASDKELTIRLLGDVGLPVPRHRRVRSAEDAAAAAEALDFPLVVKPLDVSHGRGVSLNLNTVEEVVRAFEVACEYSSDVLVETFLQGNDYRVLVINGEVVAVAERVPAHVIGDGKHTIAELIELVNRDPRRGFGHEKVLTKIKLNHQSDLLLERAGYTLATVLASGERFALAATANLSTGGTAIDRTTEIHYETREIARRAALIVGLDVAGIDVITPDISQPLREVGGGIVEVNAGPGFRMHLQPSEGTPRNVARFVIDMLFPPGQPTRIPILSITGTNGKTTTARMVAHILKMHGQRVGLTTTDGIYIDGELYLKGDLTGPWSARMVLKDPTIEAAVLETARGGILREGLGFERCDVGAVLNVSNDHLGLRGIHTVEQIAEIKGLVIEVVRDDGASVLNADDPLVAAMADRAEGRLIYFSMHGGESASDLVKNHIANGGTAVVLQAGVRGDMIAIYDAEQYIPLLWTHLIPATLEGKALHNVANALAATAIAYAHGVTIENIRQGLRTFNTSFYQAPGRLNIFDEHPFRVLVDYGHNPAAFAAMRDLVERLRPSYPRIIGVVSAPGDRRTQDIAEAGGILGTMFDLLILKEDDDRRGRASGEVIGILREAALAAGMPAAQLVDVPNELEAVRYAMNLAEPGELVIIFADNITGVWKEVIYHPRGAGEGRIP</sequence>
<keyword evidence="7" id="KW-0436">Ligase</keyword>
<evidence type="ECO:0000256" key="7">
    <source>
        <dbReference type="ARBA" id="ARBA00022598"/>
    </source>
</evidence>
<evidence type="ECO:0000256" key="1">
    <source>
        <dbReference type="ARBA" id="ARBA00003184"/>
    </source>
</evidence>
<dbReference type="Pfam" id="PF02875">
    <property type="entry name" value="Mur_ligase_C"/>
    <property type="match status" value="1"/>
</dbReference>
<dbReference type="NCBIfam" id="TIGR02068">
    <property type="entry name" value="cya_phycin_syn"/>
    <property type="match status" value="1"/>
</dbReference>
<dbReference type="Gene3D" id="3.30.470.20">
    <property type="entry name" value="ATP-grasp fold, B domain"/>
    <property type="match status" value="2"/>
</dbReference>
<dbReference type="OrthoDB" id="9803907at2"/>
<dbReference type="RefSeq" id="WP_097654764.1">
    <property type="nucleotide sequence ID" value="NZ_LYXE01000162.1"/>
</dbReference>
<dbReference type="Gene3D" id="3.40.1190.10">
    <property type="entry name" value="Mur-like, catalytic domain"/>
    <property type="match status" value="1"/>
</dbReference>
<dbReference type="EC" id="6.3.2.29" evidence="5"/>
<dbReference type="InterPro" id="IPR036565">
    <property type="entry name" value="Mur-like_cat_sf"/>
</dbReference>
<evidence type="ECO:0000256" key="10">
    <source>
        <dbReference type="ARBA" id="ARBA00031353"/>
    </source>
</evidence>
<dbReference type="Pfam" id="PF08245">
    <property type="entry name" value="Mur_ligase_M"/>
    <property type="match status" value="1"/>
</dbReference>
<evidence type="ECO:0000256" key="9">
    <source>
        <dbReference type="ARBA" id="ARBA00022840"/>
    </source>
</evidence>
<dbReference type="InterPro" id="IPR004101">
    <property type="entry name" value="Mur_ligase_C"/>
</dbReference>
<proteinExistence type="inferred from homology"/>
<gene>
    <name evidence="15" type="ORF">A9Q02_19180</name>
</gene>
<dbReference type="Pfam" id="PF18921">
    <property type="entry name" value="Cyanophycin_syn"/>
    <property type="match status" value="1"/>
</dbReference>
<dbReference type="PANTHER" id="PTHR23135">
    <property type="entry name" value="MUR LIGASE FAMILY MEMBER"/>
    <property type="match status" value="1"/>
</dbReference>
<reference evidence="15 16" key="1">
    <citation type="submission" date="2016-05" db="EMBL/GenBank/DDBJ databases">
        <authorList>
            <person name="Lavstsen T."/>
            <person name="Jespersen J.S."/>
        </authorList>
    </citation>
    <scope>NUCLEOTIDE SEQUENCE [LARGE SCALE GENOMIC DNA]</scope>
    <source>
        <strain evidence="15 16">B7-9</strain>
    </source>
</reference>
<evidence type="ECO:0000256" key="5">
    <source>
        <dbReference type="ARBA" id="ARBA00013005"/>
    </source>
</evidence>
<dbReference type="AlphaFoldDB" id="A0A2H3KPQ0"/>
<dbReference type="SUPFAM" id="SSF56059">
    <property type="entry name" value="Glutathione synthetase ATP-binding domain-like"/>
    <property type="match status" value="1"/>
</dbReference>
<evidence type="ECO:0000313" key="16">
    <source>
        <dbReference type="Proteomes" id="UP000220922"/>
    </source>
</evidence>
<dbReference type="InterPro" id="IPR044019">
    <property type="entry name" value="Cyanophycin_syn_N"/>
</dbReference>
<dbReference type="PANTHER" id="PTHR23135:SF18">
    <property type="entry name" value="CYANOPHYCIN SYNTHETASE"/>
    <property type="match status" value="1"/>
</dbReference>
<dbReference type="GO" id="GO:0046872">
    <property type="term" value="F:metal ion binding"/>
    <property type="evidence" value="ECO:0007669"/>
    <property type="project" value="InterPro"/>
</dbReference>
<dbReference type="GO" id="GO:0004326">
    <property type="term" value="F:tetrahydrofolylpolyglutamate synthase activity"/>
    <property type="evidence" value="ECO:0007669"/>
    <property type="project" value="InterPro"/>
</dbReference>
<dbReference type="PROSITE" id="PS50975">
    <property type="entry name" value="ATP_GRASP"/>
    <property type="match status" value="1"/>
</dbReference>
<evidence type="ECO:0000313" key="15">
    <source>
        <dbReference type="EMBL" id="PDV97136.1"/>
    </source>
</evidence>
<comment type="function">
    <text evidence="1">Catalyzes the ATP-dependent polymerization of arginine and aspartate to multi-L-arginyl-poly-L-aspartic acid (cyanophycin; a water-insoluble reserve polymer).</text>
</comment>
<dbReference type="InterPro" id="IPR011761">
    <property type="entry name" value="ATP-grasp"/>
</dbReference>
<comment type="catalytic activity">
    <reaction evidence="12">
        <text>[L-4-(L-arginin-2-N-yl)aspartate](n) + L-aspartate + ATP = [L-4-(L-arginin-2-N-yl)aspartate](n)-L-aspartate + ADP + phosphate + H(+)</text>
        <dbReference type="Rhea" id="RHEA:13277"/>
        <dbReference type="Rhea" id="RHEA-COMP:13728"/>
        <dbReference type="Rhea" id="RHEA-COMP:13733"/>
        <dbReference type="ChEBI" id="CHEBI:15378"/>
        <dbReference type="ChEBI" id="CHEBI:29991"/>
        <dbReference type="ChEBI" id="CHEBI:30616"/>
        <dbReference type="ChEBI" id="CHEBI:43474"/>
        <dbReference type="ChEBI" id="CHEBI:137986"/>
        <dbReference type="ChEBI" id="CHEBI:137990"/>
        <dbReference type="ChEBI" id="CHEBI:456216"/>
        <dbReference type="EC" id="6.3.2.29"/>
    </reaction>
</comment>
<evidence type="ECO:0000256" key="4">
    <source>
        <dbReference type="ARBA" id="ARBA00012968"/>
    </source>
</evidence>
<keyword evidence="9 13" id="KW-0067">ATP-binding</keyword>